<name>A0ABM9N3E9_9LACO</name>
<comment type="caution">
    <text evidence="10">The sequence shown here is derived from an EMBL/GenBank/DDBJ whole genome shotgun (WGS) entry which is preliminary data.</text>
</comment>
<dbReference type="InterPro" id="IPR003362">
    <property type="entry name" value="Bact_transf"/>
</dbReference>
<dbReference type="Pfam" id="PF02397">
    <property type="entry name" value="Bac_transf"/>
    <property type="match status" value="1"/>
</dbReference>
<evidence type="ECO:0000256" key="1">
    <source>
        <dbReference type="ARBA" id="ARBA00004236"/>
    </source>
</evidence>
<keyword evidence="6 8" id="KW-1133">Transmembrane helix</keyword>
<evidence type="ECO:0000256" key="5">
    <source>
        <dbReference type="ARBA" id="ARBA00022692"/>
    </source>
</evidence>
<dbReference type="Proteomes" id="UP001314241">
    <property type="component" value="Unassembled WGS sequence"/>
</dbReference>
<sequence>MRQPRIYPIIKRSIDIVVALLALICLSPIYLVIAILIQLERSTSRIIYAQKRVGLHGKVFKIYKFQTMLDDAETRLKADPELYALFVANGYKLPTNEDPRITRLGRILRKTSLDELPQFWNVLNGTMSLIGPRPVVKDELKEYGDQVDEFLSVTPGVFGLWQASGRSNIHYPERAQIELEYVKKQSFTFDCYVFLMNIIKVFEQEGAF</sequence>
<dbReference type="EMBL" id="CAWVOH010000001">
    <property type="protein sequence ID" value="CAK8053666.1"/>
    <property type="molecule type" value="Genomic_DNA"/>
</dbReference>
<dbReference type="RefSeq" id="WP_349641223.1">
    <property type="nucleotide sequence ID" value="NZ_CAWVOH010000001.1"/>
</dbReference>
<gene>
    <name evidence="10" type="ORF">R54876_GBNLAHCA_00223</name>
</gene>
<keyword evidence="11" id="KW-1185">Reference proteome</keyword>
<keyword evidence="3" id="KW-1003">Cell membrane</keyword>
<evidence type="ECO:0000256" key="2">
    <source>
        <dbReference type="ARBA" id="ARBA00006464"/>
    </source>
</evidence>
<feature type="domain" description="Bacterial sugar transferase" evidence="9">
    <location>
        <begin position="11"/>
        <end position="202"/>
    </location>
</feature>
<dbReference type="PANTHER" id="PTHR30576">
    <property type="entry name" value="COLANIC BIOSYNTHESIS UDP-GLUCOSE LIPID CARRIER TRANSFERASE"/>
    <property type="match status" value="1"/>
</dbReference>
<comment type="subcellular location">
    <subcellularLocation>
        <location evidence="1">Cell membrane</location>
    </subcellularLocation>
</comment>
<keyword evidence="7 8" id="KW-0472">Membrane</keyword>
<accession>A0ABM9N3E9</accession>
<reference evidence="10 11" key="1">
    <citation type="submission" date="2024-01" db="EMBL/GenBank/DDBJ databases">
        <authorList>
            <person name="Botero Cardona J."/>
        </authorList>
    </citation>
    <scope>NUCLEOTIDE SEQUENCE [LARGE SCALE GENOMIC DNA]</scope>
    <source>
        <strain evidence="10 11">LMG 33000</strain>
    </source>
</reference>
<proteinExistence type="inferred from homology"/>
<evidence type="ECO:0000313" key="11">
    <source>
        <dbReference type="Proteomes" id="UP001314241"/>
    </source>
</evidence>
<keyword evidence="5 8" id="KW-0812">Transmembrane</keyword>
<protein>
    <submittedName>
        <fullName evidence="10">Teichoic acid (WcaJ</fullName>
    </submittedName>
</protein>
<evidence type="ECO:0000256" key="3">
    <source>
        <dbReference type="ARBA" id="ARBA00022475"/>
    </source>
</evidence>
<organism evidence="10 11">
    <name type="scientific">Eupransor demetentiae</name>
    <dbReference type="NCBI Taxonomy" id="3109584"/>
    <lineage>
        <taxon>Bacteria</taxon>
        <taxon>Bacillati</taxon>
        <taxon>Bacillota</taxon>
        <taxon>Bacilli</taxon>
        <taxon>Lactobacillales</taxon>
        <taxon>Lactobacillaceae</taxon>
        <taxon>Eupransor</taxon>
    </lineage>
</organism>
<evidence type="ECO:0000259" key="9">
    <source>
        <dbReference type="Pfam" id="PF02397"/>
    </source>
</evidence>
<comment type="similarity">
    <text evidence="2">Belongs to the bacterial sugar transferase family.</text>
</comment>
<evidence type="ECO:0000256" key="7">
    <source>
        <dbReference type="ARBA" id="ARBA00023136"/>
    </source>
</evidence>
<evidence type="ECO:0000256" key="8">
    <source>
        <dbReference type="SAM" id="Phobius"/>
    </source>
</evidence>
<evidence type="ECO:0000256" key="4">
    <source>
        <dbReference type="ARBA" id="ARBA00022679"/>
    </source>
</evidence>
<feature type="transmembrane region" description="Helical" evidence="8">
    <location>
        <begin position="12"/>
        <end position="37"/>
    </location>
</feature>
<evidence type="ECO:0000256" key="6">
    <source>
        <dbReference type="ARBA" id="ARBA00022989"/>
    </source>
</evidence>
<keyword evidence="4" id="KW-0808">Transferase</keyword>
<evidence type="ECO:0000313" key="10">
    <source>
        <dbReference type="EMBL" id="CAK8053666.1"/>
    </source>
</evidence>
<dbReference type="PANTHER" id="PTHR30576:SF4">
    <property type="entry name" value="UNDECAPRENYL-PHOSPHATE GALACTOSE PHOSPHOTRANSFERASE"/>
    <property type="match status" value="1"/>
</dbReference>